<evidence type="ECO:0000256" key="1">
    <source>
        <dbReference type="SAM" id="SignalP"/>
    </source>
</evidence>
<evidence type="ECO:0000313" key="2">
    <source>
        <dbReference type="EMBL" id="TGU72530.1"/>
    </source>
</evidence>
<evidence type="ECO:0000313" key="3">
    <source>
        <dbReference type="Proteomes" id="UP000306416"/>
    </source>
</evidence>
<keyword evidence="3" id="KW-1185">Reference proteome</keyword>
<gene>
    <name evidence="2" type="ORF">E4633_09510</name>
</gene>
<accession>A0A4S1CHE3</accession>
<dbReference type="RefSeq" id="WP_135870006.1">
    <property type="nucleotide sequence ID" value="NZ_SRSC01000002.1"/>
</dbReference>
<proteinExistence type="predicted"/>
<reference evidence="2 3" key="1">
    <citation type="submission" date="2019-04" db="EMBL/GenBank/DDBJ databases">
        <title>Geobacter oryzae sp. nov., ferric-reducing bacteria isolated from paddy soil.</title>
        <authorList>
            <person name="Xu Z."/>
            <person name="Masuda Y."/>
            <person name="Itoh H."/>
            <person name="Senoo K."/>
        </authorList>
    </citation>
    <scope>NUCLEOTIDE SEQUENCE [LARGE SCALE GENOMIC DNA]</scope>
    <source>
        <strain evidence="2 3">Red111</strain>
    </source>
</reference>
<protein>
    <submittedName>
        <fullName evidence="2">DUF2844 domain-containing protein</fullName>
    </submittedName>
</protein>
<dbReference type="AlphaFoldDB" id="A0A4S1CHE3"/>
<dbReference type="EMBL" id="SRSC01000002">
    <property type="protein sequence ID" value="TGU72530.1"/>
    <property type="molecule type" value="Genomic_DNA"/>
</dbReference>
<feature type="signal peptide" evidence="1">
    <location>
        <begin position="1"/>
        <end position="24"/>
    </location>
</feature>
<dbReference type="Proteomes" id="UP000306416">
    <property type="component" value="Unassembled WGS sequence"/>
</dbReference>
<comment type="caution">
    <text evidence="2">The sequence shown here is derived from an EMBL/GenBank/DDBJ whole genome shotgun (WGS) entry which is preliminary data.</text>
</comment>
<sequence>MDLRCLMPLCLAAAICFCHGRAEATLGEPADTIAKDKKALAAVSQKSLSSARFKVQQMASGTTKTAIREYVSPTGVVFAIAWNGLVHPDLKVLLGSYHDDYRKALSRRARNPGRREMKLVSERLVVETWGHMRNLQGRAYLPALLPEGVNIDEIR</sequence>
<name>A0A4S1CHE3_9BACT</name>
<dbReference type="InterPro" id="IPR021267">
    <property type="entry name" value="DUF2844"/>
</dbReference>
<feature type="chain" id="PRO_5020907076" evidence="1">
    <location>
        <begin position="25"/>
        <end position="155"/>
    </location>
</feature>
<organism evidence="2 3">
    <name type="scientific">Geomonas terrae</name>
    <dbReference type="NCBI Taxonomy" id="2562681"/>
    <lineage>
        <taxon>Bacteria</taxon>
        <taxon>Pseudomonadati</taxon>
        <taxon>Thermodesulfobacteriota</taxon>
        <taxon>Desulfuromonadia</taxon>
        <taxon>Geobacterales</taxon>
        <taxon>Geobacteraceae</taxon>
        <taxon>Geomonas</taxon>
    </lineage>
</organism>
<keyword evidence="1" id="KW-0732">Signal</keyword>
<dbReference type="Pfam" id="PF11005">
    <property type="entry name" value="DUF2844"/>
    <property type="match status" value="1"/>
</dbReference>